<evidence type="ECO:0000256" key="1">
    <source>
        <dbReference type="SAM" id="MobiDB-lite"/>
    </source>
</evidence>
<evidence type="ECO:0000313" key="2">
    <source>
        <dbReference type="EMBL" id="ORY24967.1"/>
    </source>
</evidence>
<keyword evidence="3" id="KW-1185">Reference proteome</keyword>
<dbReference type="InParanoid" id="A0A1Y2ARY7"/>
<feature type="compositionally biased region" description="Low complexity" evidence="1">
    <location>
        <begin position="17"/>
        <end position="28"/>
    </location>
</feature>
<proteinExistence type="predicted"/>
<gene>
    <name evidence="2" type="ORF">BCR39DRAFT_310319</name>
</gene>
<comment type="caution">
    <text evidence="2">The sequence shown here is derived from an EMBL/GenBank/DDBJ whole genome shotgun (WGS) entry which is preliminary data.</text>
</comment>
<protein>
    <submittedName>
        <fullName evidence="2">Uncharacterized protein</fullName>
    </submittedName>
</protein>
<dbReference type="Proteomes" id="UP000193986">
    <property type="component" value="Unassembled WGS sequence"/>
</dbReference>
<feature type="compositionally biased region" description="Low complexity" evidence="1">
    <location>
        <begin position="63"/>
        <end position="75"/>
    </location>
</feature>
<sequence>MTYSTHTVPPPLQPIPSDSYGSTGSTDSVPPLVSHSSSDSGTSMLPSMNSYDAHPETPQINASLTLTQSHSTSSSPGRYGGNEKATEVVYGHNSYSTSTSGGGRQGYWPAADGTMPSPGSYSALSGQMGAYGESPHQLPHVHQTISRQPSSNDLRVMYPALST</sequence>
<dbReference type="STRING" id="71784.A0A1Y2ARY7"/>
<accession>A0A1Y2ARY7</accession>
<feature type="compositionally biased region" description="Polar residues" evidence="1">
    <location>
        <begin position="34"/>
        <end position="50"/>
    </location>
</feature>
<feature type="region of interest" description="Disordered" evidence="1">
    <location>
        <begin position="1"/>
        <end position="83"/>
    </location>
</feature>
<organism evidence="2 3">
    <name type="scientific">Naematelia encephala</name>
    <dbReference type="NCBI Taxonomy" id="71784"/>
    <lineage>
        <taxon>Eukaryota</taxon>
        <taxon>Fungi</taxon>
        <taxon>Dikarya</taxon>
        <taxon>Basidiomycota</taxon>
        <taxon>Agaricomycotina</taxon>
        <taxon>Tremellomycetes</taxon>
        <taxon>Tremellales</taxon>
        <taxon>Naemateliaceae</taxon>
        <taxon>Naematelia</taxon>
    </lineage>
</organism>
<feature type="region of interest" description="Disordered" evidence="1">
    <location>
        <begin position="118"/>
        <end position="137"/>
    </location>
</feature>
<reference evidence="2 3" key="1">
    <citation type="submission" date="2016-07" db="EMBL/GenBank/DDBJ databases">
        <title>Pervasive Adenine N6-methylation of Active Genes in Fungi.</title>
        <authorList>
            <consortium name="DOE Joint Genome Institute"/>
            <person name="Mondo S.J."/>
            <person name="Dannebaum R.O."/>
            <person name="Kuo R.C."/>
            <person name="Labutti K."/>
            <person name="Haridas S."/>
            <person name="Kuo A."/>
            <person name="Salamov A."/>
            <person name="Ahrendt S.R."/>
            <person name="Lipzen A."/>
            <person name="Sullivan W."/>
            <person name="Andreopoulos W.B."/>
            <person name="Clum A."/>
            <person name="Lindquist E."/>
            <person name="Daum C."/>
            <person name="Ramamoorthy G.K."/>
            <person name="Gryganskyi A."/>
            <person name="Culley D."/>
            <person name="Magnuson J.K."/>
            <person name="James T.Y."/>
            <person name="O'Malley M.A."/>
            <person name="Stajich J.E."/>
            <person name="Spatafora J.W."/>
            <person name="Visel A."/>
            <person name="Grigoriev I.V."/>
        </authorList>
    </citation>
    <scope>NUCLEOTIDE SEQUENCE [LARGE SCALE GENOMIC DNA]</scope>
    <source>
        <strain evidence="2 3">68-887.2</strain>
    </source>
</reference>
<evidence type="ECO:0000313" key="3">
    <source>
        <dbReference type="Proteomes" id="UP000193986"/>
    </source>
</evidence>
<dbReference type="AlphaFoldDB" id="A0A1Y2ARY7"/>
<dbReference type="EMBL" id="MCFC01000062">
    <property type="protein sequence ID" value="ORY24967.1"/>
    <property type="molecule type" value="Genomic_DNA"/>
</dbReference>
<name>A0A1Y2ARY7_9TREE</name>